<dbReference type="Gene3D" id="3.10.20.730">
    <property type="entry name" value="RNAP, epsilon subunit-like"/>
    <property type="match status" value="1"/>
</dbReference>
<organism evidence="6 7">
    <name type="scientific">Vagococcus humatus</name>
    <dbReference type="NCBI Taxonomy" id="1889241"/>
    <lineage>
        <taxon>Bacteria</taxon>
        <taxon>Bacillati</taxon>
        <taxon>Bacillota</taxon>
        <taxon>Bacilli</taxon>
        <taxon>Lactobacillales</taxon>
        <taxon>Enterococcaceae</taxon>
        <taxon>Vagococcus</taxon>
    </lineage>
</organism>
<evidence type="ECO:0000256" key="3">
    <source>
        <dbReference type="ARBA" id="ARBA00022695"/>
    </source>
</evidence>
<dbReference type="HAMAP" id="MF_01553">
    <property type="entry name" value="RNApol_bact_RpoY"/>
    <property type="match status" value="1"/>
</dbReference>
<keyword evidence="2 5" id="KW-0808">Transferase</keyword>
<dbReference type="GO" id="GO:0000428">
    <property type="term" value="C:DNA-directed RNA polymerase complex"/>
    <property type="evidence" value="ECO:0007669"/>
    <property type="project" value="UniProtKB-KW"/>
</dbReference>
<dbReference type="GO" id="GO:0003677">
    <property type="term" value="F:DNA binding"/>
    <property type="evidence" value="ECO:0007669"/>
    <property type="project" value="UniProtKB-UniRule"/>
</dbReference>
<reference evidence="6 7" key="1">
    <citation type="submission" date="2018-03" db="EMBL/GenBank/DDBJ databases">
        <authorList>
            <person name="Gulvik C.A."/>
        </authorList>
    </citation>
    <scope>NUCLEOTIDE SEQUENCE [LARGE SCALE GENOMIC DNA]</scope>
    <source>
        <strain evidence="6 7">JCM 31581</strain>
    </source>
</reference>
<proteinExistence type="inferred from homology"/>
<sequence length="71" mass="8607">MIYKVYYQETKTRNPKREQTQSLYLEADSVIEVRDLLDKHTPYNVEYIQELDDNHLAYEKENADFSLTEFN</sequence>
<dbReference type="AlphaFoldDB" id="A0A3S0A6N4"/>
<dbReference type="EC" id="2.7.7.6" evidence="5"/>
<comment type="catalytic activity">
    <reaction evidence="5">
        <text>RNA(n) + a ribonucleoside 5'-triphosphate = RNA(n+1) + diphosphate</text>
        <dbReference type="Rhea" id="RHEA:21248"/>
        <dbReference type="Rhea" id="RHEA-COMP:14527"/>
        <dbReference type="Rhea" id="RHEA-COMP:17342"/>
        <dbReference type="ChEBI" id="CHEBI:33019"/>
        <dbReference type="ChEBI" id="CHEBI:61557"/>
        <dbReference type="ChEBI" id="CHEBI:140395"/>
        <dbReference type="EC" id="2.7.7.6"/>
    </reaction>
</comment>
<evidence type="ECO:0000256" key="4">
    <source>
        <dbReference type="ARBA" id="ARBA00023163"/>
    </source>
</evidence>
<protein>
    <recommendedName>
        <fullName evidence="5">DNA-directed RNA polymerase subunit epsilon</fullName>
        <shortName evidence="5">RNAP epsilon subunit</shortName>
        <ecNumber evidence="5">2.7.7.6</ecNumber>
    </recommendedName>
    <alternativeName>
        <fullName evidence="5">RNA polymerase epsilon subunit</fullName>
    </alternativeName>
    <alternativeName>
        <fullName evidence="5">Transcriptase subunit epsilon</fullName>
    </alternativeName>
</protein>
<keyword evidence="7" id="KW-1185">Reference proteome</keyword>
<evidence type="ECO:0000313" key="6">
    <source>
        <dbReference type="EMBL" id="RST90141.1"/>
    </source>
</evidence>
<dbReference type="InterPro" id="IPR009907">
    <property type="entry name" value="RpoY"/>
</dbReference>
<evidence type="ECO:0000313" key="7">
    <source>
        <dbReference type="Proteomes" id="UP000277864"/>
    </source>
</evidence>
<dbReference type="OrthoDB" id="2147503at2"/>
<dbReference type="EMBL" id="PXZH01000001">
    <property type="protein sequence ID" value="RST90141.1"/>
    <property type="molecule type" value="Genomic_DNA"/>
</dbReference>
<gene>
    <name evidence="5" type="primary">rpoY</name>
    <name evidence="6" type="ORF">C7P63_03420</name>
</gene>
<comment type="subunit">
    <text evidence="5">RNAP is composed of a core of 2 alpha, a beta and a beta' subunit. The core is associated with a delta subunit, and at least one of epsilon or omega. When a sigma factor is associated with the core the holoenzyme is formed, which can initiate transcription.</text>
</comment>
<accession>A0A3S0A6N4</accession>
<evidence type="ECO:0000256" key="1">
    <source>
        <dbReference type="ARBA" id="ARBA00022478"/>
    </source>
</evidence>
<dbReference type="RefSeq" id="WP_125942755.1">
    <property type="nucleotide sequence ID" value="NZ_PXZH01000001.1"/>
</dbReference>
<keyword evidence="3 5" id="KW-0548">Nucleotidyltransferase</keyword>
<keyword evidence="1 5" id="KW-0240">DNA-directed RNA polymerase</keyword>
<evidence type="ECO:0000256" key="5">
    <source>
        <dbReference type="HAMAP-Rule" id="MF_01553"/>
    </source>
</evidence>
<comment type="function">
    <text evidence="5">A non-essential component of RNA polymerase (RNAP).</text>
</comment>
<dbReference type="NCBIfam" id="NF010188">
    <property type="entry name" value="PRK13667.1"/>
    <property type="match status" value="1"/>
</dbReference>
<dbReference type="Pfam" id="PF07288">
    <property type="entry name" value="RpoY"/>
    <property type="match status" value="1"/>
</dbReference>
<comment type="similarity">
    <text evidence="5">Belongs to the RNA polymerase subunit epsilon family.</text>
</comment>
<dbReference type="GO" id="GO:0006351">
    <property type="term" value="P:DNA-templated transcription"/>
    <property type="evidence" value="ECO:0007669"/>
    <property type="project" value="UniProtKB-UniRule"/>
</dbReference>
<keyword evidence="4 5" id="KW-0804">Transcription</keyword>
<name>A0A3S0A6N4_9ENTE</name>
<comment type="caution">
    <text evidence="6">The sequence shown here is derived from an EMBL/GenBank/DDBJ whole genome shotgun (WGS) entry which is preliminary data.</text>
</comment>
<dbReference type="GO" id="GO:0003899">
    <property type="term" value="F:DNA-directed RNA polymerase activity"/>
    <property type="evidence" value="ECO:0007669"/>
    <property type="project" value="UniProtKB-UniRule"/>
</dbReference>
<dbReference type="Proteomes" id="UP000277864">
    <property type="component" value="Unassembled WGS sequence"/>
</dbReference>
<evidence type="ECO:0000256" key="2">
    <source>
        <dbReference type="ARBA" id="ARBA00022679"/>
    </source>
</evidence>